<sequence length="95" mass="11187">MADLWVWLSLCKLERLPDIQHLKPLVTYADFLRINTAPPKIDLDRQGADFSRSSDRSGADFFWIFDLTWSRFVMELRQKGADFSWKSERQGVDFS</sequence>
<dbReference type="AlphaFoldDB" id="A0AAE1A153"/>
<reference evidence="1" key="1">
    <citation type="journal article" date="2023" name="G3 (Bethesda)">
        <title>A reference genome for the long-term kleptoplast-retaining sea slug Elysia crispata morphotype clarki.</title>
        <authorList>
            <person name="Eastman K.E."/>
            <person name="Pendleton A.L."/>
            <person name="Shaikh M.A."/>
            <person name="Suttiyut T."/>
            <person name="Ogas R."/>
            <person name="Tomko P."/>
            <person name="Gavelis G."/>
            <person name="Widhalm J.R."/>
            <person name="Wisecaver J.H."/>
        </authorList>
    </citation>
    <scope>NUCLEOTIDE SEQUENCE</scope>
    <source>
        <strain evidence="1">ECLA1</strain>
    </source>
</reference>
<organism evidence="1 2">
    <name type="scientific">Elysia crispata</name>
    <name type="common">lettuce slug</name>
    <dbReference type="NCBI Taxonomy" id="231223"/>
    <lineage>
        <taxon>Eukaryota</taxon>
        <taxon>Metazoa</taxon>
        <taxon>Spiralia</taxon>
        <taxon>Lophotrochozoa</taxon>
        <taxon>Mollusca</taxon>
        <taxon>Gastropoda</taxon>
        <taxon>Heterobranchia</taxon>
        <taxon>Euthyneura</taxon>
        <taxon>Panpulmonata</taxon>
        <taxon>Sacoglossa</taxon>
        <taxon>Placobranchoidea</taxon>
        <taxon>Plakobranchidae</taxon>
        <taxon>Elysia</taxon>
    </lineage>
</organism>
<evidence type="ECO:0000313" key="1">
    <source>
        <dbReference type="EMBL" id="KAK3779140.1"/>
    </source>
</evidence>
<name>A0AAE1A153_9GAST</name>
<evidence type="ECO:0000313" key="2">
    <source>
        <dbReference type="Proteomes" id="UP001283361"/>
    </source>
</evidence>
<gene>
    <name evidence="1" type="ORF">RRG08_011163</name>
</gene>
<proteinExistence type="predicted"/>
<accession>A0AAE1A153</accession>
<dbReference type="EMBL" id="JAWDGP010002879">
    <property type="protein sequence ID" value="KAK3779140.1"/>
    <property type="molecule type" value="Genomic_DNA"/>
</dbReference>
<comment type="caution">
    <text evidence="1">The sequence shown here is derived from an EMBL/GenBank/DDBJ whole genome shotgun (WGS) entry which is preliminary data.</text>
</comment>
<protein>
    <submittedName>
        <fullName evidence="1">Uncharacterized protein</fullName>
    </submittedName>
</protein>
<keyword evidence="2" id="KW-1185">Reference proteome</keyword>
<dbReference type="Proteomes" id="UP001283361">
    <property type="component" value="Unassembled WGS sequence"/>
</dbReference>